<proteinExistence type="predicted"/>
<name>A0AAW5K391_9BACT</name>
<keyword evidence="1" id="KW-0560">Oxidoreductase</keyword>
<evidence type="ECO:0000256" key="1">
    <source>
        <dbReference type="ARBA" id="ARBA00023002"/>
    </source>
</evidence>
<dbReference type="AlphaFoldDB" id="A0AAW5K391"/>
<dbReference type="RefSeq" id="WP_256181792.1">
    <property type="nucleotide sequence ID" value="NZ_JANFYT010000013.1"/>
</dbReference>
<dbReference type="Pfam" id="PF16653">
    <property type="entry name" value="Sacchrp_dh_C"/>
    <property type="match status" value="1"/>
</dbReference>
<dbReference type="Gene3D" id="3.40.50.720">
    <property type="entry name" value="NAD(P)-binding Rossmann-like Domain"/>
    <property type="match status" value="1"/>
</dbReference>
<comment type="caution">
    <text evidence="4">The sequence shown here is derived from an EMBL/GenBank/DDBJ whole genome shotgun (WGS) entry which is preliminary data.</text>
</comment>
<dbReference type="InterPro" id="IPR005097">
    <property type="entry name" value="Sacchrp_dh_NADP-bd"/>
</dbReference>
<evidence type="ECO:0000313" key="5">
    <source>
        <dbReference type="Proteomes" id="UP001205919"/>
    </source>
</evidence>
<evidence type="ECO:0000259" key="2">
    <source>
        <dbReference type="Pfam" id="PF03435"/>
    </source>
</evidence>
<dbReference type="SUPFAM" id="SSF55347">
    <property type="entry name" value="Glyceraldehyde-3-phosphate dehydrogenase-like, C-terminal domain"/>
    <property type="match status" value="1"/>
</dbReference>
<feature type="domain" description="Saccharopine dehydrogenase NADP binding" evidence="2">
    <location>
        <begin position="4"/>
        <end position="110"/>
    </location>
</feature>
<dbReference type="Gene3D" id="3.30.360.10">
    <property type="entry name" value="Dihydrodipicolinate Reductase, domain 2"/>
    <property type="match status" value="1"/>
</dbReference>
<organism evidence="4 5">
    <name type="scientific">Cloacibacillus evryensis</name>
    <dbReference type="NCBI Taxonomy" id="508460"/>
    <lineage>
        <taxon>Bacteria</taxon>
        <taxon>Thermotogati</taxon>
        <taxon>Synergistota</taxon>
        <taxon>Synergistia</taxon>
        <taxon>Synergistales</taxon>
        <taxon>Synergistaceae</taxon>
        <taxon>Cloacibacillus</taxon>
    </lineage>
</organism>
<evidence type="ECO:0000259" key="3">
    <source>
        <dbReference type="Pfam" id="PF16653"/>
    </source>
</evidence>
<evidence type="ECO:0000313" key="4">
    <source>
        <dbReference type="EMBL" id="MCQ4814201.1"/>
    </source>
</evidence>
<gene>
    <name evidence="4" type="ORF">NE630_07130</name>
</gene>
<keyword evidence="5" id="KW-1185">Reference proteome</keyword>
<accession>A0AAW5K391</accession>
<protein>
    <submittedName>
        <fullName evidence="4">Saccharopine dehydrogenase NADP-binding domain-containing protein</fullName>
    </submittedName>
</protein>
<dbReference type="EMBL" id="JANFYT010000013">
    <property type="protein sequence ID" value="MCQ4814201.1"/>
    <property type="molecule type" value="Genomic_DNA"/>
</dbReference>
<reference evidence="4 5" key="1">
    <citation type="submission" date="2022-06" db="EMBL/GenBank/DDBJ databases">
        <title>Isolation of gut microbiota from human fecal samples.</title>
        <authorList>
            <person name="Pamer E.G."/>
            <person name="Barat B."/>
            <person name="Waligurski E."/>
            <person name="Medina S."/>
            <person name="Paddock L."/>
            <person name="Mostad J."/>
        </authorList>
    </citation>
    <scope>NUCLEOTIDE SEQUENCE [LARGE SCALE GENOMIC DNA]</scope>
    <source>
        <strain evidence="4 5">DFI.9.90</strain>
    </source>
</reference>
<dbReference type="InterPro" id="IPR051168">
    <property type="entry name" value="AASS"/>
</dbReference>
<dbReference type="SUPFAM" id="SSF51735">
    <property type="entry name" value="NAD(P)-binding Rossmann-fold domains"/>
    <property type="match status" value="1"/>
</dbReference>
<dbReference type="Proteomes" id="UP001205919">
    <property type="component" value="Unassembled WGS sequence"/>
</dbReference>
<dbReference type="PANTHER" id="PTHR11133">
    <property type="entry name" value="SACCHAROPINE DEHYDROGENASE"/>
    <property type="match status" value="1"/>
</dbReference>
<feature type="domain" description="Saccharopine dehydrogenase-like C-terminal" evidence="3">
    <location>
        <begin position="119"/>
        <end position="369"/>
    </location>
</feature>
<dbReference type="Pfam" id="PF03435">
    <property type="entry name" value="Sacchrp_dh_NADP"/>
    <property type="match status" value="1"/>
</dbReference>
<sequence>MKKVLVLGCGLIGRTVALDLSADFEVTVMDPAVASLARLEDRKNITKVQKSACDLDILEEYAAKADIVCGLLPGHLEGEVQKKVISMGKNYVSPVGYLHMEGLDELAKKTGSVCVFDMGIAPGMSNYLVARAAALLDELDVGCIYVGGVPEKLDPPFNYRTVFCLEDTMEMYCMPARYMENNKTVSAPALSGLEEIDIPGVGKFEAFLTDGLRSASENIKGKFVAEKTMRWPGFVDALNILKAAGCFNKEAVIVDGKEVIPFKTTTELLRPLWKLRPEMGERDMTVMHIVAKGPKADKYITYTWDLIDKYDEKNMFHSMARTTGYPCALTVRAVANGIISKPGFNAPEALADNEDFFKYLMPELAKRGIVFKKTTIINE</sequence>
<dbReference type="InterPro" id="IPR032095">
    <property type="entry name" value="Sacchrp_dh-like_C"/>
</dbReference>
<dbReference type="InterPro" id="IPR036291">
    <property type="entry name" value="NAD(P)-bd_dom_sf"/>
</dbReference>
<dbReference type="PANTHER" id="PTHR11133:SF22">
    <property type="entry name" value="ALPHA-AMINOADIPIC SEMIALDEHYDE SYNTHASE, MITOCHONDRIAL"/>
    <property type="match status" value="1"/>
</dbReference>
<dbReference type="GO" id="GO:0016491">
    <property type="term" value="F:oxidoreductase activity"/>
    <property type="evidence" value="ECO:0007669"/>
    <property type="project" value="UniProtKB-KW"/>
</dbReference>